<dbReference type="AlphaFoldDB" id="A0AAW7MJG6"/>
<reference evidence="2" key="1">
    <citation type="submission" date="2018-04" db="EMBL/GenBank/DDBJ databases">
        <authorList>
            <person name="Jy Z."/>
        </authorList>
    </citation>
    <scope>NUCLEOTIDE SEQUENCE</scope>
    <source>
        <strain evidence="3">AS13</strain>
        <strain evidence="2">LA18</strain>
    </source>
</reference>
<dbReference type="EMBL" id="QAIC01000032">
    <property type="protein sequence ID" value="MDN4572894.1"/>
    <property type="molecule type" value="Genomic_DNA"/>
</dbReference>
<dbReference type="InterPro" id="IPR010982">
    <property type="entry name" value="Lambda_DNA-bd_dom_sf"/>
</dbReference>
<protein>
    <submittedName>
        <fullName evidence="2">Transcriptional regulator</fullName>
    </submittedName>
</protein>
<dbReference type="GO" id="GO:0003677">
    <property type="term" value="F:DNA binding"/>
    <property type="evidence" value="ECO:0007669"/>
    <property type="project" value="InterPro"/>
</dbReference>
<dbReference type="Proteomes" id="UP001172791">
    <property type="component" value="Unassembled WGS sequence"/>
</dbReference>
<proteinExistence type="predicted"/>
<name>A0AAW7MJG6_9BURK</name>
<evidence type="ECO:0000313" key="4">
    <source>
        <dbReference type="Proteomes" id="UP001172788"/>
    </source>
</evidence>
<sequence>MAIYLGVETLHKQMVHTDRCVRQQETNRMESIGERLRAERKRLGLSLKAFGALGGVSEKTMVLYEKGERTPDAGFVACLARHGVDALFVVTGKADSASLTADEADLVRRYRGAPDAVKAAALAALAAGAAPSSSKFQMNFSGATIGSQSMVDGDVKVKSRKVVGVEKKK</sequence>
<dbReference type="Gene3D" id="1.10.260.40">
    <property type="entry name" value="lambda repressor-like DNA-binding domains"/>
    <property type="match status" value="1"/>
</dbReference>
<dbReference type="InterPro" id="IPR001387">
    <property type="entry name" value="Cro/C1-type_HTH"/>
</dbReference>
<dbReference type="SUPFAM" id="SSF47413">
    <property type="entry name" value="lambda repressor-like DNA-binding domains"/>
    <property type="match status" value="1"/>
</dbReference>
<feature type="domain" description="HTH cro/C1-type" evidence="1">
    <location>
        <begin position="36"/>
        <end position="73"/>
    </location>
</feature>
<accession>A0AAW7MJG6</accession>
<evidence type="ECO:0000259" key="1">
    <source>
        <dbReference type="PROSITE" id="PS50943"/>
    </source>
</evidence>
<dbReference type="SMART" id="SM00530">
    <property type="entry name" value="HTH_XRE"/>
    <property type="match status" value="1"/>
</dbReference>
<gene>
    <name evidence="2" type="ORF">DBA34_06440</name>
    <name evidence="3" type="ORF">DBB29_03870</name>
</gene>
<evidence type="ECO:0000313" key="2">
    <source>
        <dbReference type="EMBL" id="MDN4572894.1"/>
    </source>
</evidence>
<evidence type="ECO:0000313" key="3">
    <source>
        <dbReference type="EMBL" id="MDN4577257.1"/>
    </source>
</evidence>
<evidence type="ECO:0000313" key="5">
    <source>
        <dbReference type="Proteomes" id="UP001172791"/>
    </source>
</evidence>
<dbReference type="Pfam" id="PF13560">
    <property type="entry name" value="HTH_31"/>
    <property type="match status" value="1"/>
</dbReference>
<comment type="caution">
    <text evidence="2">The sequence shown here is derived from an EMBL/GenBank/DDBJ whole genome shotgun (WGS) entry which is preliminary data.</text>
</comment>
<dbReference type="EMBL" id="QAID01000030">
    <property type="protein sequence ID" value="MDN4577257.1"/>
    <property type="molecule type" value="Genomic_DNA"/>
</dbReference>
<dbReference type="CDD" id="cd00093">
    <property type="entry name" value="HTH_XRE"/>
    <property type="match status" value="1"/>
</dbReference>
<dbReference type="Proteomes" id="UP001172788">
    <property type="component" value="Unassembled WGS sequence"/>
</dbReference>
<dbReference type="PROSITE" id="PS50943">
    <property type="entry name" value="HTH_CROC1"/>
    <property type="match status" value="1"/>
</dbReference>
<keyword evidence="4" id="KW-1185">Reference proteome</keyword>
<organism evidence="2 5">
    <name type="scientific">Pandoraea cepalis</name>
    <dbReference type="NCBI Taxonomy" id="2508294"/>
    <lineage>
        <taxon>Bacteria</taxon>
        <taxon>Pseudomonadati</taxon>
        <taxon>Pseudomonadota</taxon>
        <taxon>Betaproteobacteria</taxon>
        <taxon>Burkholderiales</taxon>
        <taxon>Burkholderiaceae</taxon>
        <taxon>Pandoraea</taxon>
    </lineage>
</organism>